<keyword evidence="3" id="KW-0808">Transferase</keyword>
<dbReference type="PANTHER" id="PTHR34220:SF7">
    <property type="entry name" value="SENSOR HISTIDINE KINASE YPDA"/>
    <property type="match status" value="1"/>
</dbReference>
<evidence type="ECO:0000313" key="4">
    <source>
        <dbReference type="Proteomes" id="UP000198379"/>
    </source>
</evidence>
<evidence type="ECO:0000259" key="2">
    <source>
        <dbReference type="Pfam" id="PF06580"/>
    </source>
</evidence>
<feature type="transmembrane region" description="Helical" evidence="1">
    <location>
        <begin position="407"/>
        <end position="426"/>
    </location>
</feature>
<dbReference type="Gene3D" id="1.25.40.10">
    <property type="entry name" value="Tetratricopeptide repeat domain"/>
    <property type="match status" value="1"/>
</dbReference>
<dbReference type="EMBL" id="FZNY01000010">
    <property type="protein sequence ID" value="SNS27812.1"/>
    <property type="molecule type" value="Genomic_DNA"/>
</dbReference>
<keyword evidence="3" id="KW-0418">Kinase</keyword>
<dbReference type="Proteomes" id="UP000198379">
    <property type="component" value="Unassembled WGS sequence"/>
</dbReference>
<dbReference type="GO" id="GO:0016020">
    <property type="term" value="C:membrane"/>
    <property type="evidence" value="ECO:0007669"/>
    <property type="project" value="InterPro"/>
</dbReference>
<proteinExistence type="predicted"/>
<keyword evidence="4" id="KW-1185">Reference proteome</keyword>
<dbReference type="SUPFAM" id="SSF55874">
    <property type="entry name" value="ATPase domain of HSP90 chaperone/DNA topoisomerase II/histidine kinase"/>
    <property type="match status" value="1"/>
</dbReference>
<organism evidence="3 4">
    <name type="scientific">Dokdonia pacifica</name>
    <dbReference type="NCBI Taxonomy" id="1627892"/>
    <lineage>
        <taxon>Bacteria</taxon>
        <taxon>Pseudomonadati</taxon>
        <taxon>Bacteroidota</taxon>
        <taxon>Flavobacteriia</taxon>
        <taxon>Flavobacteriales</taxon>
        <taxon>Flavobacteriaceae</taxon>
        <taxon>Dokdonia</taxon>
    </lineage>
</organism>
<sequence>MSLNNTKVYYLFKLYTYPYFVYKKLFILLSICIYTSCSHSKKEPLHSAKLTTILSQIDSLPAIDRIYALRNFKDISSLPDSTKTIYYDYLANAYVTEKKYDSAIVFFQKELTHIKQPIDTEKEAVLYYKLWDLYRIKGELGNQIAITTDFEEQLSPSLDIGLVHLNYLKQSNNEANGNYKEASNNNILRIKVLKKLVDKDSTNSLFKERLRLALLDKAHITYLYLRDKKQSFATLDSLITIKDLTPNTAQLLYTNYGVYQYHEGDKEKSLSLYKKGVSAMKMLDKNAFDVPNTIAVGYANIAEVLIDLKQFESAKKYLDTLATMGIHTLEESLQRNILKYQLRLQIDSEGRYGNTTALLDTLSKYQDQAYRKKFSKELVSLTAAKEKQQELSLKNQQAEFEKRRFKTITWSIGILSIIAIFVFVWFRRYREQQKELLMQQRLLRAQMNPHFTFNALYSIQSLIKTDSVLAIKYLNHFSKLLRSVLENSMANYVPIEDELQSIVEYIELQQLRFPKRFTYSIQNELPEDCIDIPSMLIQPFVENAIEHGFADITYEGVLLITLSRKHKKLFCIIEDNGSGIQEGNRSKKSASIQLIKDFISKKTKTAVTIQANTASSSKTGVIVMFQLPYKLYTND</sequence>
<dbReference type="InterPro" id="IPR010559">
    <property type="entry name" value="Sig_transdc_His_kin_internal"/>
</dbReference>
<dbReference type="GO" id="GO:0000155">
    <property type="term" value="F:phosphorelay sensor kinase activity"/>
    <property type="evidence" value="ECO:0007669"/>
    <property type="project" value="InterPro"/>
</dbReference>
<keyword evidence="1" id="KW-0472">Membrane</keyword>
<dbReference type="Pfam" id="PF06580">
    <property type="entry name" value="His_kinase"/>
    <property type="match status" value="1"/>
</dbReference>
<dbReference type="InterPro" id="IPR050640">
    <property type="entry name" value="Bact_2-comp_sensor_kinase"/>
</dbReference>
<name>A0A239D6M8_9FLAO</name>
<evidence type="ECO:0000313" key="3">
    <source>
        <dbReference type="EMBL" id="SNS27812.1"/>
    </source>
</evidence>
<protein>
    <submittedName>
        <fullName evidence="3">Histidine kinase</fullName>
    </submittedName>
</protein>
<feature type="domain" description="Signal transduction histidine kinase internal region" evidence="2">
    <location>
        <begin position="439"/>
        <end position="517"/>
    </location>
</feature>
<dbReference type="PANTHER" id="PTHR34220">
    <property type="entry name" value="SENSOR HISTIDINE KINASE YPDA"/>
    <property type="match status" value="1"/>
</dbReference>
<reference evidence="3 4" key="1">
    <citation type="submission" date="2017-06" db="EMBL/GenBank/DDBJ databases">
        <authorList>
            <person name="Kim H.J."/>
            <person name="Triplett B.A."/>
        </authorList>
    </citation>
    <scope>NUCLEOTIDE SEQUENCE [LARGE SCALE GENOMIC DNA]</scope>
    <source>
        <strain evidence="3 4">DSM 25597</strain>
    </source>
</reference>
<gene>
    <name evidence="3" type="ORF">SAMN06265376_11011</name>
</gene>
<dbReference type="InterPro" id="IPR036890">
    <property type="entry name" value="HATPase_C_sf"/>
</dbReference>
<dbReference type="AlphaFoldDB" id="A0A239D6M8"/>
<dbReference type="InterPro" id="IPR011990">
    <property type="entry name" value="TPR-like_helical_dom_sf"/>
</dbReference>
<accession>A0A239D6M8</accession>
<dbReference type="Gene3D" id="3.30.565.10">
    <property type="entry name" value="Histidine kinase-like ATPase, C-terminal domain"/>
    <property type="match status" value="1"/>
</dbReference>
<evidence type="ECO:0000256" key="1">
    <source>
        <dbReference type="SAM" id="Phobius"/>
    </source>
</evidence>
<dbReference type="SUPFAM" id="SSF48452">
    <property type="entry name" value="TPR-like"/>
    <property type="match status" value="1"/>
</dbReference>
<keyword evidence="1" id="KW-1133">Transmembrane helix</keyword>
<keyword evidence="1" id="KW-0812">Transmembrane</keyword>